<keyword evidence="3" id="KW-1185">Reference proteome</keyword>
<organism evidence="2 3">
    <name type="scientific">Linum tenue</name>
    <dbReference type="NCBI Taxonomy" id="586396"/>
    <lineage>
        <taxon>Eukaryota</taxon>
        <taxon>Viridiplantae</taxon>
        <taxon>Streptophyta</taxon>
        <taxon>Embryophyta</taxon>
        <taxon>Tracheophyta</taxon>
        <taxon>Spermatophyta</taxon>
        <taxon>Magnoliopsida</taxon>
        <taxon>eudicotyledons</taxon>
        <taxon>Gunneridae</taxon>
        <taxon>Pentapetalae</taxon>
        <taxon>rosids</taxon>
        <taxon>fabids</taxon>
        <taxon>Malpighiales</taxon>
        <taxon>Linaceae</taxon>
        <taxon>Linum</taxon>
    </lineage>
</organism>
<evidence type="ECO:0000313" key="3">
    <source>
        <dbReference type="Proteomes" id="UP001154282"/>
    </source>
</evidence>
<proteinExistence type="predicted"/>
<keyword evidence="1" id="KW-0732">Signal</keyword>
<dbReference type="EMBL" id="CAMGYJ010000008">
    <property type="protein sequence ID" value="CAI0454492.1"/>
    <property type="molecule type" value="Genomic_DNA"/>
</dbReference>
<feature type="signal peptide" evidence="1">
    <location>
        <begin position="1"/>
        <end position="29"/>
    </location>
</feature>
<dbReference type="InterPro" id="IPR051057">
    <property type="entry name" value="PI-PLC_domain"/>
</dbReference>
<dbReference type="PROSITE" id="PS50007">
    <property type="entry name" value="PIPLC_X_DOMAIN"/>
    <property type="match status" value="1"/>
</dbReference>
<dbReference type="Gene3D" id="3.20.20.190">
    <property type="entry name" value="Phosphatidylinositol (PI) phosphodiesterase"/>
    <property type="match status" value="1"/>
</dbReference>
<name>A0AAV0N7G4_9ROSI</name>
<dbReference type="GO" id="GO:0008081">
    <property type="term" value="F:phosphoric diester hydrolase activity"/>
    <property type="evidence" value="ECO:0007669"/>
    <property type="project" value="InterPro"/>
</dbReference>
<dbReference type="Proteomes" id="UP001154282">
    <property type="component" value="Unassembled WGS sequence"/>
</dbReference>
<protein>
    <submittedName>
        <fullName evidence="2">Uncharacterized protein</fullName>
    </submittedName>
</protein>
<feature type="chain" id="PRO_5043381737" evidence="1">
    <location>
        <begin position="30"/>
        <end position="380"/>
    </location>
</feature>
<dbReference type="InterPro" id="IPR017946">
    <property type="entry name" value="PLC-like_Pdiesterase_TIM-brl"/>
</dbReference>
<dbReference type="SUPFAM" id="SSF51695">
    <property type="entry name" value="PLC-like phosphodiesterases"/>
    <property type="match status" value="1"/>
</dbReference>
<dbReference type="AlphaFoldDB" id="A0AAV0N7G4"/>
<comment type="caution">
    <text evidence="2">The sequence shown here is derived from an EMBL/GenBank/DDBJ whole genome shotgun (WGS) entry which is preliminary data.</text>
</comment>
<dbReference type="PANTHER" id="PTHR13593">
    <property type="match status" value="1"/>
</dbReference>
<dbReference type="CDD" id="cd08588">
    <property type="entry name" value="PI-PLCc_At5g67130_like"/>
    <property type="match status" value="1"/>
</dbReference>
<evidence type="ECO:0000256" key="1">
    <source>
        <dbReference type="SAM" id="SignalP"/>
    </source>
</evidence>
<reference evidence="2" key="1">
    <citation type="submission" date="2022-08" db="EMBL/GenBank/DDBJ databases">
        <authorList>
            <person name="Gutierrez-Valencia J."/>
        </authorList>
    </citation>
    <scope>NUCLEOTIDE SEQUENCE</scope>
</reference>
<evidence type="ECO:0000313" key="2">
    <source>
        <dbReference type="EMBL" id="CAI0454492.1"/>
    </source>
</evidence>
<dbReference type="Pfam" id="PF26178">
    <property type="entry name" value="PI-PLC_cat"/>
    <property type="match status" value="1"/>
</dbReference>
<sequence>MGTTSGMMKPISWVLLAAALIMAFGCSTGEGKVGDKCSSDQDCGAGLYCFSCLEKVTSGAICVRSTTTNQFQLLNNSLPFNKYSFLTTHNAFAIDGYPQHTPIPRVTETNQEDSITTQLNNGVRALMLDVYDFQGDVWMCHSFGGKCYDFTAFGPAIDFLKEIEGFMSANPSEIVTIILEDYVNADKGLTKVFTDAGLMPYWFPVSSMPKNGGDWPLVSDMVKNNQRLLVFTSISAKESSEGIAYQWNYMVENQYGDGGMKSGSCPNRAESSGMNDTTKSLVLMNYFRSTPMKALACGDNSGGVMDMVATCEAAAGDRWANFLAVDYYKRSEGGGVFQAMDTLNGKLLCGCNDVHGCVVSSSTSQHGLQSCYSDDDMYYM</sequence>
<dbReference type="PANTHER" id="PTHR13593:SF51">
    <property type="entry name" value="F21F23.12 PROTEIN"/>
    <property type="match status" value="1"/>
</dbReference>
<accession>A0AAV0N7G4</accession>
<dbReference type="GO" id="GO:0006629">
    <property type="term" value="P:lipid metabolic process"/>
    <property type="evidence" value="ECO:0007669"/>
    <property type="project" value="InterPro"/>
</dbReference>
<gene>
    <name evidence="2" type="ORF">LITE_LOCUS31982</name>
</gene>